<dbReference type="GO" id="GO:0006974">
    <property type="term" value="P:DNA damage response"/>
    <property type="evidence" value="ECO:0007669"/>
    <property type="project" value="UniProtKB-KW"/>
</dbReference>
<sequence>MDARGPETEEDKLKEAVVGYLEECFSNDLPEDQKIVIGHLRYLCDDPNQRIVIPIKTGYTAIGSAPILPERLNSDIQIAMRGVSARHALLEVSPDGTERFIEDLFSTNFTCFGPTEYRLAPRRCYELTDGKIILFGPVRFEFTLVDEVRLAIQRADAAARGTLGPSPMGSSLHATSQALDLSAKLARSRETGSPHASAPSPASAGPHAAPRRPRGTQLADSDPSSDDGAAADASKAVRPPPPPPPRSDVAADADDASTASGPSVSPRDAASETLATPKDAAGVRLPPRSPAARVTYKKHASARAAGGASLKRGRASAAPSNGASAASDPHSLDHDGDRDAGVKREKRTAADGAAAPEPPADVSGSSGTRSDSRSDARSEADASPTAVSPRAEDRVAIAYTGITETDALREIREALGGELVDDWREATHLVTDRVRRTVKFLAALLAGKHIVGPRYVEACAREGRWCPVQAKHLVKDAKMQREYGFTLCKSIKAAAARPLFQGLTFYVTPHVTPPGATLGEMINAGQGKTVSAIGPDVPGANIIVIGCPEDAAECDALRQRGFRIVDREFILTGSLRQELNYTGHALSP</sequence>
<dbReference type="Gene3D" id="3.40.50.10190">
    <property type="entry name" value="BRCT domain"/>
    <property type="match status" value="2"/>
</dbReference>
<evidence type="ECO:0000256" key="10">
    <source>
        <dbReference type="ARBA" id="ARBA00023242"/>
    </source>
</evidence>
<dbReference type="Pfam" id="PF16770">
    <property type="entry name" value="RTT107_BRCT_5"/>
    <property type="match status" value="1"/>
</dbReference>
<dbReference type="SMART" id="SM00292">
    <property type="entry name" value="BRCT"/>
    <property type="match status" value="2"/>
</dbReference>
<evidence type="ECO:0000256" key="1">
    <source>
        <dbReference type="ARBA" id="ARBA00004123"/>
    </source>
</evidence>
<feature type="domain" description="BRCT" evidence="13">
    <location>
        <begin position="394"/>
        <end position="473"/>
    </location>
</feature>
<dbReference type="GO" id="GO:0005634">
    <property type="term" value="C:nucleus"/>
    <property type="evidence" value="ECO:0007669"/>
    <property type="project" value="UniProtKB-SubCell"/>
</dbReference>
<evidence type="ECO:0000256" key="9">
    <source>
        <dbReference type="ARBA" id="ARBA00022990"/>
    </source>
</evidence>
<evidence type="ECO:0000256" key="4">
    <source>
        <dbReference type="ARBA" id="ARBA00022454"/>
    </source>
</evidence>
<keyword evidence="11" id="KW-0131">Cell cycle</keyword>
<evidence type="ECO:0000256" key="8">
    <source>
        <dbReference type="ARBA" id="ARBA00022843"/>
    </source>
</evidence>
<dbReference type="PANTHER" id="PTHR23196">
    <property type="entry name" value="PAX TRANSCRIPTION ACTIVATION DOMAIN INTERACTING PROTEIN"/>
    <property type="match status" value="1"/>
</dbReference>
<dbReference type="OrthoDB" id="342264at2759"/>
<dbReference type="GO" id="GO:0005694">
    <property type="term" value="C:chromosome"/>
    <property type="evidence" value="ECO:0007669"/>
    <property type="project" value="UniProtKB-SubCell"/>
</dbReference>
<dbReference type="InterPro" id="IPR051579">
    <property type="entry name" value="DDR_Transcriptional_Reg"/>
</dbReference>
<dbReference type="InterPro" id="IPR008984">
    <property type="entry name" value="SMAD_FHA_dom_sf"/>
</dbReference>
<dbReference type="EMBL" id="ML014178">
    <property type="protein sequence ID" value="RKP01279.1"/>
    <property type="molecule type" value="Genomic_DNA"/>
</dbReference>
<protein>
    <recommendedName>
        <fullName evidence="3">Mediator of DNA damage checkpoint protein 1</fullName>
    </recommendedName>
</protein>
<keyword evidence="6" id="KW-0677">Repeat</keyword>
<evidence type="ECO:0000256" key="7">
    <source>
        <dbReference type="ARBA" id="ARBA00022763"/>
    </source>
</evidence>
<dbReference type="Gene3D" id="2.60.200.20">
    <property type="match status" value="1"/>
</dbReference>
<feature type="compositionally biased region" description="Basic and acidic residues" evidence="12">
    <location>
        <begin position="330"/>
        <end position="349"/>
    </location>
</feature>
<evidence type="ECO:0000256" key="3">
    <source>
        <dbReference type="ARBA" id="ARBA00015014"/>
    </source>
</evidence>
<evidence type="ECO:0000313" key="15">
    <source>
        <dbReference type="Proteomes" id="UP000274922"/>
    </source>
</evidence>
<dbReference type="Pfam" id="PF00498">
    <property type="entry name" value="FHA"/>
    <property type="match status" value="1"/>
</dbReference>
<dbReference type="InterPro" id="IPR036420">
    <property type="entry name" value="BRCT_dom_sf"/>
</dbReference>
<dbReference type="InterPro" id="IPR000253">
    <property type="entry name" value="FHA_dom"/>
</dbReference>
<dbReference type="CDD" id="cd18432">
    <property type="entry name" value="BRCT_PAXIP1_rpt6_like"/>
    <property type="match status" value="1"/>
</dbReference>
<feature type="compositionally biased region" description="Low complexity" evidence="12">
    <location>
        <begin position="193"/>
        <end position="208"/>
    </location>
</feature>
<dbReference type="Pfam" id="PF16589">
    <property type="entry name" value="BRCT_2"/>
    <property type="match status" value="1"/>
</dbReference>
<dbReference type="STRING" id="1555241.A0A4V1IUP5"/>
<evidence type="ECO:0000256" key="11">
    <source>
        <dbReference type="ARBA" id="ARBA00023306"/>
    </source>
</evidence>
<keyword evidence="8" id="KW-0832">Ubl conjugation</keyword>
<feature type="compositionally biased region" description="Low complexity" evidence="12">
    <location>
        <begin position="315"/>
        <end position="327"/>
    </location>
</feature>
<dbReference type="InterPro" id="IPR001357">
    <property type="entry name" value="BRCT_dom"/>
</dbReference>
<accession>A0A4V1IUP5</accession>
<name>A0A4V1IUP5_9FUNG</name>
<keyword evidence="9" id="KW-0007">Acetylation</keyword>
<keyword evidence="4" id="KW-0158">Chromosome</keyword>
<organism evidence="14 15">
    <name type="scientific">Caulochytrium protostelioides</name>
    <dbReference type="NCBI Taxonomy" id="1555241"/>
    <lineage>
        <taxon>Eukaryota</taxon>
        <taxon>Fungi</taxon>
        <taxon>Fungi incertae sedis</taxon>
        <taxon>Chytridiomycota</taxon>
        <taxon>Chytridiomycota incertae sedis</taxon>
        <taxon>Chytridiomycetes</taxon>
        <taxon>Caulochytriales</taxon>
        <taxon>Caulochytriaceae</taxon>
        <taxon>Caulochytrium</taxon>
    </lineage>
</organism>
<evidence type="ECO:0000256" key="2">
    <source>
        <dbReference type="ARBA" id="ARBA00004286"/>
    </source>
</evidence>
<dbReference type="PANTHER" id="PTHR23196:SF1">
    <property type="entry name" value="PAX-INTERACTING PROTEIN 1"/>
    <property type="match status" value="1"/>
</dbReference>
<dbReference type="PROSITE" id="PS50172">
    <property type="entry name" value="BRCT"/>
    <property type="match status" value="1"/>
</dbReference>
<dbReference type="CDD" id="cd17744">
    <property type="entry name" value="BRCT_MDC1_rpt1"/>
    <property type="match status" value="1"/>
</dbReference>
<evidence type="ECO:0000256" key="6">
    <source>
        <dbReference type="ARBA" id="ARBA00022737"/>
    </source>
</evidence>
<proteinExistence type="predicted"/>
<comment type="subcellular location">
    <subcellularLocation>
        <location evidence="2">Chromosome</location>
    </subcellularLocation>
    <subcellularLocation>
        <location evidence="1">Nucleus</location>
    </subcellularLocation>
</comment>
<evidence type="ECO:0000256" key="12">
    <source>
        <dbReference type="SAM" id="MobiDB-lite"/>
    </source>
</evidence>
<feature type="compositionally biased region" description="Basic and acidic residues" evidence="12">
    <location>
        <begin position="370"/>
        <end position="380"/>
    </location>
</feature>
<keyword evidence="10" id="KW-0539">Nucleus</keyword>
<reference evidence="15" key="1">
    <citation type="journal article" date="2018" name="Nat. Microbiol.">
        <title>Leveraging single-cell genomics to expand the fungal tree of life.</title>
        <authorList>
            <person name="Ahrendt S.R."/>
            <person name="Quandt C.A."/>
            <person name="Ciobanu D."/>
            <person name="Clum A."/>
            <person name="Salamov A."/>
            <person name="Andreopoulos B."/>
            <person name="Cheng J.F."/>
            <person name="Woyke T."/>
            <person name="Pelin A."/>
            <person name="Henrissat B."/>
            <person name="Reynolds N.K."/>
            <person name="Benny G.L."/>
            <person name="Smith M.E."/>
            <person name="James T.Y."/>
            <person name="Grigoriev I.V."/>
        </authorList>
    </citation>
    <scope>NUCLEOTIDE SEQUENCE [LARGE SCALE GENOMIC DNA]</scope>
    <source>
        <strain evidence="15">ATCC 52028</strain>
    </source>
</reference>
<keyword evidence="7" id="KW-0227">DNA damage</keyword>
<feature type="compositionally biased region" description="Low complexity" evidence="12">
    <location>
        <begin position="219"/>
        <end position="237"/>
    </location>
</feature>
<dbReference type="Proteomes" id="UP000274922">
    <property type="component" value="Unassembled WGS sequence"/>
</dbReference>
<keyword evidence="15" id="KW-1185">Reference proteome</keyword>
<keyword evidence="5" id="KW-1017">Isopeptide bond</keyword>
<dbReference type="AlphaFoldDB" id="A0A4V1IUP5"/>
<feature type="region of interest" description="Disordered" evidence="12">
    <location>
        <begin position="185"/>
        <end position="389"/>
    </location>
</feature>
<gene>
    <name evidence="14" type="ORF">CXG81DRAFT_26040</name>
</gene>
<evidence type="ECO:0000259" key="13">
    <source>
        <dbReference type="PROSITE" id="PS50172"/>
    </source>
</evidence>
<dbReference type="SUPFAM" id="SSF52113">
    <property type="entry name" value="BRCT domain"/>
    <property type="match status" value="1"/>
</dbReference>
<evidence type="ECO:0000313" key="14">
    <source>
        <dbReference type="EMBL" id="RKP01279.1"/>
    </source>
</evidence>
<dbReference type="SUPFAM" id="SSF49879">
    <property type="entry name" value="SMAD/FHA domain"/>
    <property type="match status" value="1"/>
</dbReference>
<evidence type="ECO:0000256" key="5">
    <source>
        <dbReference type="ARBA" id="ARBA00022499"/>
    </source>
</evidence>
<feature type="compositionally biased region" description="Low complexity" evidence="12">
    <location>
        <begin position="350"/>
        <end position="369"/>
    </location>
</feature>